<dbReference type="SUPFAM" id="SSF56436">
    <property type="entry name" value="C-type lectin-like"/>
    <property type="match status" value="1"/>
</dbReference>
<dbReference type="STRING" id="135651.G0N3Z0"/>
<evidence type="ECO:0000259" key="2">
    <source>
        <dbReference type="PROSITE" id="PS50041"/>
    </source>
</evidence>
<dbReference type="Pfam" id="PF00092">
    <property type="entry name" value="VWA"/>
    <property type="match status" value="1"/>
</dbReference>
<dbReference type="Proteomes" id="UP000008068">
    <property type="component" value="Unassembled WGS sequence"/>
</dbReference>
<feature type="domain" description="C-type lectin" evidence="2">
    <location>
        <begin position="242"/>
        <end position="363"/>
    </location>
</feature>
<feature type="domain" description="VWFA" evidence="3">
    <location>
        <begin position="35"/>
        <end position="219"/>
    </location>
</feature>
<dbReference type="EMBL" id="GL379835">
    <property type="protein sequence ID" value="EGT51751.1"/>
    <property type="molecule type" value="Genomic_DNA"/>
</dbReference>
<dbReference type="InParanoid" id="G0N3Z0"/>
<evidence type="ECO:0000256" key="1">
    <source>
        <dbReference type="SAM" id="SignalP"/>
    </source>
</evidence>
<dbReference type="InterPro" id="IPR036465">
    <property type="entry name" value="vWFA_dom_sf"/>
</dbReference>
<dbReference type="PANTHER" id="PTHR31024">
    <property type="entry name" value="C-TYPE LECTIN"/>
    <property type="match status" value="1"/>
</dbReference>
<accession>G0N3Z0</accession>
<name>G0N3Z0_CAEBE</name>
<dbReference type="SMART" id="SM00327">
    <property type="entry name" value="VWA"/>
    <property type="match status" value="1"/>
</dbReference>
<dbReference type="SUPFAM" id="SSF53300">
    <property type="entry name" value="vWA-like"/>
    <property type="match status" value="1"/>
</dbReference>
<dbReference type="OrthoDB" id="5813793at2759"/>
<reference evidence="5" key="1">
    <citation type="submission" date="2011-07" db="EMBL/GenBank/DDBJ databases">
        <authorList>
            <consortium name="Caenorhabditis brenneri Sequencing and Analysis Consortium"/>
            <person name="Wilson R.K."/>
        </authorList>
    </citation>
    <scope>NUCLEOTIDE SEQUENCE [LARGE SCALE GENOMIC DNA]</scope>
    <source>
        <strain evidence="5">PB2801</strain>
    </source>
</reference>
<dbReference type="HOGENOM" id="CLU_060615_0_0_1"/>
<dbReference type="SMART" id="SM00034">
    <property type="entry name" value="CLECT"/>
    <property type="match status" value="1"/>
</dbReference>
<dbReference type="CDD" id="cd00037">
    <property type="entry name" value="CLECT"/>
    <property type="match status" value="1"/>
</dbReference>
<feature type="signal peptide" evidence="1">
    <location>
        <begin position="1"/>
        <end position="16"/>
    </location>
</feature>
<keyword evidence="1" id="KW-0732">Signal</keyword>
<dbReference type="OMA" id="AGHNEDI"/>
<dbReference type="InterPro" id="IPR016186">
    <property type="entry name" value="C-type_lectin-like/link_sf"/>
</dbReference>
<dbReference type="eggNOG" id="ENOG502TJHK">
    <property type="taxonomic scope" value="Eukaryota"/>
</dbReference>
<dbReference type="Gene3D" id="3.40.50.410">
    <property type="entry name" value="von Willebrand factor, type A domain"/>
    <property type="match status" value="1"/>
</dbReference>
<protein>
    <recommendedName>
        <fullName evidence="6">C-type LECtin</fullName>
    </recommendedName>
</protein>
<dbReference type="PROSITE" id="PS50041">
    <property type="entry name" value="C_TYPE_LECTIN_2"/>
    <property type="match status" value="1"/>
</dbReference>
<dbReference type="InterPro" id="IPR002035">
    <property type="entry name" value="VWF_A"/>
</dbReference>
<evidence type="ECO:0000313" key="5">
    <source>
        <dbReference type="Proteomes" id="UP000008068"/>
    </source>
</evidence>
<dbReference type="AlphaFoldDB" id="G0N3Z0"/>
<dbReference type="FunCoup" id="G0N3Z0">
    <property type="interactions" value="25"/>
</dbReference>
<feature type="chain" id="PRO_5003404451" description="C-type LECtin" evidence="1">
    <location>
        <begin position="17"/>
        <end position="374"/>
    </location>
</feature>
<dbReference type="PROSITE" id="PS50234">
    <property type="entry name" value="VWFA"/>
    <property type="match status" value="1"/>
</dbReference>
<evidence type="ECO:0008006" key="6">
    <source>
        <dbReference type="Google" id="ProtNLM"/>
    </source>
</evidence>
<organism evidence="5">
    <name type="scientific">Caenorhabditis brenneri</name>
    <name type="common">Nematode worm</name>
    <dbReference type="NCBI Taxonomy" id="135651"/>
    <lineage>
        <taxon>Eukaryota</taxon>
        <taxon>Metazoa</taxon>
        <taxon>Ecdysozoa</taxon>
        <taxon>Nematoda</taxon>
        <taxon>Chromadorea</taxon>
        <taxon>Rhabditida</taxon>
        <taxon>Rhabditina</taxon>
        <taxon>Rhabditomorpha</taxon>
        <taxon>Rhabditoidea</taxon>
        <taxon>Rhabditidae</taxon>
        <taxon>Peloderinae</taxon>
        <taxon>Caenorhabditis</taxon>
    </lineage>
</organism>
<keyword evidence="5" id="KW-1185">Reference proteome</keyword>
<dbReference type="Gene3D" id="3.10.100.10">
    <property type="entry name" value="Mannose-Binding Protein A, subunit A"/>
    <property type="match status" value="1"/>
</dbReference>
<proteinExistence type="predicted"/>
<dbReference type="InterPro" id="IPR001304">
    <property type="entry name" value="C-type_lectin-like"/>
</dbReference>
<sequence>MRILILFLLLVIGGNASSSTVYRECGSDINNLWLDIVLVIDNTKIMQMDGVYQTIQLMFGASVRIGTDYQDPRSTRVAIVTYNEKATVVADFNKFKSLKQLNDELEMLNGTEKSDSFSAYMDLGLQSAYDLIQDVNNANDRRRYKKLIILFTSNYAYKNKRPDVLALTIRQSGVDIATVYTGTGTTRNTQFQLTFVGNYNMNFHMADATPIVKELQGATTMANCHCRTGWYQYEWPINSGNLFGICVASLNQNVYQQDARKYCKEAAKEAYMVSEFDKNKKAFNYDFISSHGSKTVASYYNGLYSLNGTWYWDQPDGKDLLPLDPSSGTVSAKSGCVADVKYSDGSIFWTPISCGNRLPYLCEMPSCDTDFYCY</sequence>
<gene>
    <name evidence="4" type="ORF">CAEBREN_12317</name>
</gene>
<dbReference type="GO" id="GO:0045087">
    <property type="term" value="P:innate immune response"/>
    <property type="evidence" value="ECO:0007669"/>
    <property type="project" value="TreeGrafter"/>
</dbReference>
<evidence type="ECO:0000259" key="3">
    <source>
        <dbReference type="PROSITE" id="PS50234"/>
    </source>
</evidence>
<dbReference type="PANTHER" id="PTHR31024:SF8">
    <property type="entry name" value="C-TYPE LECTIN DOMAIN-CONTAINING PROTEIN"/>
    <property type="match status" value="1"/>
</dbReference>
<dbReference type="InterPro" id="IPR016187">
    <property type="entry name" value="CTDL_fold"/>
</dbReference>
<evidence type="ECO:0000313" key="4">
    <source>
        <dbReference type="EMBL" id="EGT51751.1"/>
    </source>
</evidence>